<organism evidence="1 2">
    <name type="scientific">Caballeronia temeraria</name>
    <dbReference type="NCBI Taxonomy" id="1777137"/>
    <lineage>
        <taxon>Bacteria</taxon>
        <taxon>Pseudomonadati</taxon>
        <taxon>Pseudomonadota</taxon>
        <taxon>Betaproteobacteria</taxon>
        <taxon>Burkholderiales</taxon>
        <taxon>Burkholderiaceae</taxon>
        <taxon>Caballeronia</taxon>
    </lineage>
</organism>
<evidence type="ECO:0000313" key="2">
    <source>
        <dbReference type="Proteomes" id="UP000054624"/>
    </source>
</evidence>
<dbReference type="EMBL" id="FCOI02000013">
    <property type="protein sequence ID" value="SAK68292.1"/>
    <property type="molecule type" value="Genomic_DNA"/>
</dbReference>
<proteinExistence type="predicted"/>
<dbReference type="Proteomes" id="UP000054624">
    <property type="component" value="Unassembled WGS sequence"/>
</dbReference>
<evidence type="ECO:0000313" key="1">
    <source>
        <dbReference type="EMBL" id="SAK68292.1"/>
    </source>
</evidence>
<accession>A0A158BE11</accession>
<dbReference type="STRING" id="1777137.AWB76_04083"/>
<dbReference type="RefSeq" id="WP_061161870.1">
    <property type="nucleotide sequence ID" value="NZ_FCOI02000013.1"/>
</dbReference>
<protein>
    <submittedName>
        <fullName evidence="1">Uncharacterized protein</fullName>
    </submittedName>
</protein>
<sequence>MKRAELAILAGVVLLVGYAAYKVKTAGSALANSAAAAASAGWNLANYPVLPASIPGASVGNAIVSAPASALDALSFGTIGGTTTPASSWYDALKAGPLGGLVGIVSGEGNTNIFGPAPSAGLDFGKGDNWN</sequence>
<gene>
    <name evidence="1" type="ORF">AWB76_04083</name>
</gene>
<reference evidence="2" key="1">
    <citation type="submission" date="2016-01" db="EMBL/GenBank/DDBJ databases">
        <authorList>
            <person name="Peeters Charlotte."/>
        </authorList>
    </citation>
    <scope>NUCLEOTIDE SEQUENCE [LARGE SCALE GENOMIC DNA]</scope>
</reference>
<keyword evidence="2" id="KW-1185">Reference proteome</keyword>
<dbReference type="AlphaFoldDB" id="A0A158BE11"/>
<name>A0A158BE11_9BURK</name>